<dbReference type="Pfam" id="PF00400">
    <property type="entry name" value="WD40"/>
    <property type="match status" value="1"/>
</dbReference>
<dbReference type="InterPro" id="IPR001680">
    <property type="entry name" value="WD40_rpt"/>
</dbReference>
<dbReference type="Gene3D" id="2.130.10.10">
    <property type="entry name" value="YVTN repeat-like/Quinoprotein amine dehydrogenase"/>
    <property type="match status" value="1"/>
</dbReference>
<organism evidence="8 9">
    <name type="scientific">Pyricularia grisea</name>
    <name type="common">Crabgrass-specific blast fungus</name>
    <name type="synonym">Magnaporthe grisea</name>
    <dbReference type="NCBI Taxonomy" id="148305"/>
    <lineage>
        <taxon>Eukaryota</taxon>
        <taxon>Fungi</taxon>
        <taxon>Dikarya</taxon>
        <taxon>Ascomycota</taxon>
        <taxon>Pezizomycotina</taxon>
        <taxon>Sordariomycetes</taxon>
        <taxon>Sordariomycetidae</taxon>
        <taxon>Magnaporthales</taxon>
        <taxon>Pyriculariaceae</taxon>
        <taxon>Pyricularia</taxon>
    </lineage>
</organism>
<dbReference type="PROSITE" id="PS00678">
    <property type="entry name" value="WD_REPEATS_1"/>
    <property type="match status" value="1"/>
</dbReference>
<dbReference type="Proteomes" id="UP000515153">
    <property type="component" value="Unplaced"/>
</dbReference>
<protein>
    <recommendedName>
        <fullName evidence="5">Mitochondrial division protein 1</fullName>
    </recommendedName>
</protein>
<evidence type="ECO:0000256" key="4">
    <source>
        <dbReference type="ARBA" id="ARBA00038415"/>
    </source>
</evidence>
<reference evidence="9" key="3">
    <citation type="submission" date="2025-08" db="UniProtKB">
        <authorList>
            <consortium name="RefSeq"/>
        </authorList>
    </citation>
    <scope>IDENTIFICATION</scope>
    <source>
        <strain evidence="9">NI907</strain>
    </source>
</reference>
<proteinExistence type="inferred from homology"/>
<dbReference type="RefSeq" id="XP_030977274.1">
    <property type="nucleotide sequence ID" value="XM_031131947.1"/>
</dbReference>
<gene>
    <name evidence="9" type="ORF">PgNI_11989</name>
</gene>
<reference evidence="9" key="1">
    <citation type="journal article" date="2019" name="Mol. Biol. Evol.">
        <title>Blast fungal genomes show frequent chromosomal changes, gene gains and losses, and effector gene turnover.</title>
        <authorList>
            <person name="Gomez Luciano L.B."/>
            <person name="Jason Tsai I."/>
            <person name="Chuma I."/>
            <person name="Tosa Y."/>
            <person name="Chen Y.H."/>
            <person name="Li J.Y."/>
            <person name="Li M.Y."/>
            <person name="Jade Lu M.Y."/>
            <person name="Nakayashiki H."/>
            <person name="Li W.H."/>
        </authorList>
    </citation>
    <scope>NUCLEOTIDE SEQUENCE</scope>
    <source>
        <strain evidence="9">NI907</strain>
    </source>
</reference>
<dbReference type="PROSITE" id="PS50294">
    <property type="entry name" value="WD_REPEATS_REGION"/>
    <property type="match status" value="1"/>
</dbReference>
<dbReference type="InterPro" id="IPR036322">
    <property type="entry name" value="WD40_repeat_dom_sf"/>
</dbReference>
<dbReference type="PROSITE" id="PS50082">
    <property type="entry name" value="WD_REPEATS_2"/>
    <property type="match status" value="1"/>
</dbReference>
<keyword evidence="3" id="KW-0175">Coiled coil</keyword>
<evidence type="ECO:0000256" key="2">
    <source>
        <dbReference type="ARBA" id="ARBA00022737"/>
    </source>
</evidence>
<dbReference type="InterPro" id="IPR019775">
    <property type="entry name" value="WD40_repeat_CS"/>
</dbReference>
<feature type="repeat" description="WD" evidence="7">
    <location>
        <begin position="1"/>
        <end position="32"/>
    </location>
</feature>
<reference evidence="9" key="2">
    <citation type="submission" date="2019-10" db="EMBL/GenBank/DDBJ databases">
        <authorList>
            <consortium name="NCBI Genome Project"/>
        </authorList>
    </citation>
    <scope>NUCLEOTIDE SEQUENCE</scope>
    <source>
        <strain evidence="9">NI907</strain>
    </source>
</reference>
<sequence>MAFLPDGQVVASALTDKTVRLWDAATGAHRQRFKGYNHWLPQVIASALGDKTVRFWDAATGAHFQTFLLDIAKIFAFYSLSNTLLFTDFRIVDLFTNFLLNEPLPPPDKTPLFPIFYNIGLNFEKISVIIKDAKILWLLIEYKPTCFII</sequence>
<evidence type="ECO:0000313" key="9">
    <source>
        <dbReference type="RefSeq" id="XP_030977274.1"/>
    </source>
</evidence>
<dbReference type="InterPro" id="IPR015943">
    <property type="entry name" value="WD40/YVTN_repeat-like_dom_sf"/>
</dbReference>
<dbReference type="KEGG" id="pgri:PgNI_11989"/>
<dbReference type="GeneID" id="41966852"/>
<evidence type="ECO:0000256" key="3">
    <source>
        <dbReference type="ARBA" id="ARBA00023054"/>
    </source>
</evidence>
<dbReference type="GO" id="GO:1990234">
    <property type="term" value="C:transferase complex"/>
    <property type="evidence" value="ECO:0007669"/>
    <property type="project" value="UniProtKB-ARBA"/>
</dbReference>
<dbReference type="SUPFAM" id="SSF50978">
    <property type="entry name" value="WD40 repeat-like"/>
    <property type="match status" value="1"/>
</dbReference>
<keyword evidence="1 7" id="KW-0853">WD repeat</keyword>
<evidence type="ECO:0000256" key="1">
    <source>
        <dbReference type="ARBA" id="ARBA00022574"/>
    </source>
</evidence>
<evidence type="ECO:0000313" key="8">
    <source>
        <dbReference type="Proteomes" id="UP000515153"/>
    </source>
</evidence>
<dbReference type="GO" id="GO:0005634">
    <property type="term" value="C:nucleus"/>
    <property type="evidence" value="ECO:0007669"/>
    <property type="project" value="TreeGrafter"/>
</dbReference>
<comment type="function">
    <text evidence="6">Involved in mitochondrial fission. Acts as an adapter protein required to form mitochondrial fission complexes. Formation of these complexes is required to promote constriction and fission of the mitochondrial compartment at a late step in mitochondrial division.</text>
</comment>
<evidence type="ECO:0000256" key="6">
    <source>
        <dbReference type="ARBA" id="ARBA00043913"/>
    </source>
</evidence>
<evidence type="ECO:0000256" key="7">
    <source>
        <dbReference type="PROSITE-ProRule" id="PRU00221"/>
    </source>
</evidence>
<keyword evidence="2" id="KW-0677">Repeat</keyword>
<accession>A0A6P8AQW0</accession>
<name>A0A6P8AQW0_PYRGI</name>
<dbReference type="PANTHER" id="PTHR22847">
    <property type="entry name" value="WD40 REPEAT PROTEIN"/>
    <property type="match status" value="1"/>
</dbReference>
<keyword evidence="8" id="KW-1185">Reference proteome</keyword>
<dbReference type="PANTHER" id="PTHR22847:SF637">
    <property type="entry name" value="WD REPEAT DOMAIN 5B"/>
    <property type="match status" value="1"/>
</dbReference>
<evidence type="ECO:0000256" key="5">
    <source>
        <dbReference type="ARBA" id="ARBA00039789"/>
    </source>
</evidence>
<comment type="similarity">
    <text evidence="4">Belongs to the WD repeat MDV1/CAF4 family.</text>
</comment>
<dbReference type="AlphaFoldDB" id="A0A6P8AQW0"/>